<dbReference type="InterPro" id="IPR002023">
    <property type="entry name" value="NuoE-like"/>
</dbReference>
<dbReference type="GeneID" id="24112248"/>
<dbReference type="FunFam" id="1.10.10.1590:FF:000001">
    <property type="entry name" value="NADH-quinone oxidoreductase subunit E"/>
    <property type="match status" value="1"/>
</dbReference>
<evidence type="ECO:0000256" key="7">
    <source>
        <dbReference type="ARBA" id="ARBA00023027"/>
    </source>
</evidence>
<dbReference type="GO" id="GO:0016491">
    <property type="term" value="F:oxidoreductase activity"/>
    <property type="evidence" value="ECO:0007669"/>
    <property type="project" value="InterPro"/>
</dbReference>
<dbReference type="InterPro" id="IPR041921">
    <property type="entry name" value="NuoE_N"/>
</dbReference>
<dbReference type="InterPro" id="IPR042128">
    <property type="entry name" value="NuoE_dom"/>
</dbReference>
<dbReference type="GO" id="GO:0006120">
    <property type="term" value="P:mitochondrial electron transport, NADH to ubiquinone"/>
    <property type="evidence" value="ECO:0007669"/>
    <property type="project" value="UniProtKB-ARBA"/>
</dbReference>
<dbReference type="Proteomes" id="UP000014071">
    <property type="component" value="Unassembled WGS sequence"/>
</dbReference>
<dbReference type="NCBIfam" id="NF005725">
    <property type="entry name" value="PRK07539.1-5"/>
    <property type="match status" value="1"/>
</dbReference>
<dbReference type="EMBL" id="DF238831">
    <property type="protein sequence ID" value="GAC99382.1"/>
    <property type="molecule type" value="Genomic_DNA"/>
</dbReference>
<dbReference type="GO" id="GO:0005743">
    <property type="term" value="C:mitochondrial inner membrane"/>
    <property type="evidence" value="ECO:0007669"/>
    <property type="project" value="UniProtKB-ARBA"/>
</dbReference>
<keyword evidence="12" id="KW-1185">Reference proteome</keyword>
<gene>
    <name evidence="11" type="ORF">PHSY_006983</name>
</gene>
<dbReference type="Pfam" id="PF01257">
    <property type="entry name" value="2Fe-2S_thioredx"/>
    <property type="match status" value="1"/>
</dbReference>
<comment type="similarity">
    <text evidence="1">Belongs to the complex I 24 kDa subunit family.</text>
</comment>
<dbReference type="GO" id="GO:0098796">
    <property type="term" value="C:membrane protein complex"/>
    <property type="evidence" value="ECO:0007669"/>
    <property type="project" value="UniProtKB-ARBA"/>
</dbReference>
<organism evidence="11 12">
    <name type="scientific">Pseudozyma hubeiensis (strain SY62)</name>
    <name type="common">Yeast</name>
    <dbReference type="NCBI Taxonomy" id="1305764"/>
    <lineage>
        <taxon>Eukaryota</taxon>
        <taxon>Fungi</taxon>
        <taxon>Dikarya</taxon>
        <taxon>Basidiomycota</taxon>
        <taxon>Ustilaginomycotina</taxon>
        <taxon>Ustilaginomycetes</taxon>
        <taxon>Ustilaginales</taxon>
        <taxon>Ustilaginaceae</taxon>
        <taxon>Pseudozyma</taxon>
    </lineage>
</organism>
<keyword evidence="2" id="KW-0001">2Fe-2S</keyword>
<reference evidence="12" key="1">
    <citation type="journal article" date="2013" name="Genome Announc.">
        <title>Draft genome sequence of the basidiomycetous yeast-like fungus Pseudozyma hubeiensis SY62, which produces an abundant amount of the biosurfactant mannosylerythritol lipids.</title>
        <authorList>
            <person name="Konishi M."/>
            <person name="Hatada Y."/>
            <person name="Horiuchi J."/>
        </authorList>
    </citation>
    <scope>NUCLEOTIDE SEQUENCE [LARGE SCALE GENOMIC DNA]</scope>
    <source>
        <strain evidence="12">SY62</strain>
    </source>
</reference>
<evidence type="ECO:0000256" key="3">
    <source>
        <dbReference type="ARBA" id="ARBA00022723"/>
    </source>
</evidence>
<keyword evidence="4" id="KW-1278">Translocase</keyword>
<dbReference type="AlphaFoldDB" id="R9PDT0"/>
<dbReference type="GO" id="GO:0046872">
    <property type="term" value="F:metal ion binding"/>
    <property type="evidence" value="ECO:0007669"/>
    <property type="project" value="UniProtKB-KW"/>
</dbReference>
<dbReference type="PANTHER" id="PTHR10371">
    <property type="entry name" value="NADH DEHYDROGENASE UBIQUINONE FLAVOPROTEIN 2, MITOCHONDRIAL"/>
    <property type="match status" value="1"/>
</dbReference>
<evidence type="ECO:0000256" key="1">
    <source>
        <dbReference type="ARBA" id="ARBA00010643"/>
    </source>
</evidence>
<feature type="chain" id="PRO_5004487944" evidence="10">
    <location>
        <begin position="21"/>
        <end position="360"/>
    </location>
</feature>
<dbReference type="NCBIfam" id="TIGR01958">
    <property type="entry name" value="nuoE_fam"/>
    <property type="match status" value="1"/>
</dbReference>
<dbReference type="Gene3D" id="3.40.30.10">
    <property type="entry name" value="Glutaredoxin"/>
    <property type="match status" value="1"/>
</dbReference>
<dbReference type="Gene3D" id="1.10.10.1590">
    <property type="entry name" value="NADH-quinone oxidoreductase subunit E"/>
    <property type="match status" value="1"/>
</dbReference>
<dbReference type="GO" id="GO:0051537">
    <property type="term" value="F:2 iron, 2 sulfur cluster binding"/>
    <property type="evidence" value="ECO:0007669"/>
    <property type="project" value="UniProtKB-KW"/>
</dbReference>
<keyword evidence="5" id="KW-0408">Iron</keyword>
<dbReference type="eggNOG" id="KOG3196">
    <property type="taxonomic scope" value="Eukaryota"/>
</dbReference>
<dbReference type="HOGENOM" id="CLU_054362_1_0_1"/>
<evidence type="ECO:0000313" key="11">
    <source>
        <dbReference type="EMBL" id="GAC99382.1"/>
    </source>
</evidence>
<dbReference type="STRING" id="1305764.R9PDT0"/>
<evidence type="ECO:0000256" key="9">
    <source>
        <dbReference type="SAM" id="MobiDB-lite"/>
    </source>
</evidence>
<dbReference type="PANTHER" id="PTHR10371:SF3">
    <property type="entry name" value="NADH DEHYDROGENASE [UBIQUINONE] FLAVOPROTEIN 2, MITOCHONDRIAL"/>
    <property type="match status" value="1"/>
</dbReference>
<protein>
    <submittedName>
        <fullName evidence="11">Potential mitochondrial Complex I, NUHM_24kd subunit</fullName>
    </submittedName>
</protein>
<evidence type="ECO:0000256" key="6">
    <source>
        <dbReference type="ARBA" id="ARBA00023014"/>
    </source>
</evidence>
<dbReference type="FunFam" id="3.40.30.10:FF:000022">
    <property type="entry name" value="NADH dehydrogenase flavoprotein 2, mitochondrial"/>
    <property type="match status" value="1"/>
</dbReference>
<dbReference type="InterPro" id="IPR036249">
    <property type="entry name" value="Thioredoxin-like_sf"/>
</dbReference>
<evidence type="ECO:0000256" key="8">
    <source>
        <dbReference type="ARBA" id="ARBA00034078"/>
    </source>
</evidence>
<name>R9PDT0_PSEHS</name>
<evidence type="ECO:0000313" key="12">
    <source>
        <dbReference type="Proteomes" id="UP000014071"/>
    </source>
</evidence>
<keyword evidence="3" id="KW-0479">Metal-binding</keyword>
<feature type="signal peptide" evidence="10">
    <location>
        <begin position="1"/>
        <end position="20"/>
    </location>
</feature>
<dbReference type="GO" id="GO:1902494">
    <property type="term" value="C:catalytic complex"/>
    <property type="evidence" value="ECO:0007669"/>
    <property type="project" value="UniProtKB-ARBA"/>
</dbReference>
<dbReference type="GO" id="GO:0008137">
    <property type="term" value="F:NADH dehydrogenase (ubiquinone) activity"/>
    <property type="evidence" value="ECO:0007669"/>
    <property type="project" value="UniProtKB-ARBA"/>
</dbReference>
<evidence type="ECO:0000256" key="2">
    <source>
        <dbReference type="ARBA" id="ARBA00022714"/>
    </source>
</evidence>
<dbReference type="OrthoDB" id="10254187at2759"/>
<dbReference type="RefSeq" id="XP_012192969.1">
    <property type="nucleotide sequence ID" value="XM_012337579.1"/>
</dbReference>
<dbReference type="SUPFAM" id="SSF52833">
    <property type="entry name" value="Thioredoxin-like"/>
    <property type="match status" value="1"/>
</dbReference>
<accession>R9PDT0</accession>
<keyword evidence="10" id="KW-0732">Signal</keyword>
<keyword evidence="6" id="KW-0411">Iron-sulfur</keyword>
<sequence length="360" mass="39777">MRFFGFRLAMFDLLTHGSAAWKKIQHRALGLLGNHRNGRSFGNGGPEKQRQSECWNLWDRPSHELDIELAINFLHLCSIITIIFLPKATLNMAALRTSSRSLMRSAAGVVGAATRSNIVAVASSSSRTAANRTISTSAARSSDSLFVHRDTDYNNPDIPFQFNEENAKMAQEIISHYPEQYKKAAVIPLLDLGQRQNSGWVSISVMNYVAKLLEMPPMRVYEVATFYTMFNREPVGQYFLQLCTTTPCMLGGCGSTKILEALESKLGIKAGQTTKDKKFTLVEVECLGACANAPMIQINDDYYEDLTPESMNNIIEKLSKGEKVKPGPQSGRHSSENAAGRTALTSEPYGPGKHCVPEFA</sequence>
<proteinExistence type="inferred from homology"/>
<dbReference type="CDD" id="cd03064">
    <property type="entry name" value="TRX_Fd_NuoE"/>
    <property type="match status" value="1"/>
</dbReference>
<evidence type="ECO:0000256" key="10">
    <source>
        <dbReference type="SAM" id="SignalP"/>
    </source>
</evidence>
<comment type="cofactor">
    <cofactor evidence="8">
        <name>[2Fe-2S] cluster</name>
        <dbReference type="ChEBI" id="CHEBI:190135"/>
    </cofactor>
</comment>
<feature type="region of interest" description="Disordered" evidence="9">
    <location>
        <begin position="320"/>
        <end position="360"/>
    </location>
</feature>
<dbReference type="PROSITE" id="PS01099">
    <property type="entry name" value="COMPLEX1_24K"/>
    <property type="match status" value="1"/>
</dbReference>
<evidence type="ECO:0000256" key="5">
    <source>
        <dbReference type="ARBA" id="ARBA00023004"/>
    </source>
</evidence>
<evidence type="ECO:0000256" key="4">
    <source>
        <dbReference type="ARBA" id="ARBA00022967"/>
    </source>
</evidence>
<keyword evidence="7" id="KW-0520">NAD</keyword>